<dbReference type="EMBL" id="JAJJMB010002292">
    <property type="protein sequence ID" value="KAI3952200.1"/>
    <property type="molecule type" value="Genomic_DNA"/>
</dbReference>
<gene>
    <name evidence="2" type="ORF">MKW98_005895</name>
</gene>
<dbReference type="Pfam" id="PF00407">
    <property type="entry name" value="Bet_v_1"/>
    <property type="match status" value="1"/>
</dbReference>
<evidence type="ECO:0000313" key="2">
    <source>
        <dbReference type="EMBL" id="KAI3952200.1"/>
    </source>
</evidence>
<dbReference type="Gene3D" id="3.30.530.20">
    <property type="match status" value="1"/>
</dbReference>
<reference evidence="2" key="1">
    <citation type="submission" date="2022-04" db="EMBL/GenBank/DDBJ databases">
        <title>A functionally conserved STORR gene fusion in Papaver species that diverged 16.8 million years ago.</title>
        <authorList>
            <person name="Catania T."/>
        </authorList>
    </citation>
    <scope>NUCLEOTIDE SEQUENCE</scope>
    <source>
        <strain evidence="2">S-188037</strain>
    </source>
</reference>
<dbReference type="SUPFAM" id="SSF55961">
    <property type="entry name" value="Bet v1-like"/>
    <property type="match status" value="1"/>
</dbReference>
<sequence length="78" mass="8795">MGAKCSVEKLYTMITRDAPEISKYVPKMVHNVEVLPGNGEVRVGSIFVWDYIHGDKASTVTFKENRLTKGYNLGNWGF</sequence>
<evidence type="ECO:0000259" key="1">
    <source>
        <dbReference type="Pfam" id="PF00407"/>
    </source>
</evidence>
<protein>
    <recommendedName>
        <fullName evidence="1">Bet v I/Major latex protein domain-containing protein</fullName>
    </recommendedName>
</protein>
<dbReference type="Proteomes" id="UP001202328">
    <property type="component" value="Unassembled WGS sequence"/>
</dbReference>
<dbReference type="GO" id="GO:0006952">
    <property type="term" value="P:defense response"/>
    <property type="evidence" value="ECO:0007669"/>
    <property type="project" value="InterPro"/>
</dbReference>
<evidence type="ECO:0000313" key="3">
    <source>
        <dbReference type="Proteomes" id="UP001202328"/>
    </source>
</evidence>
<keyword evidence="3" id="KW-1185">Reference proteome</keyword>
<dbReference type="AlphaFoldDB" id="A0AAD4TE03"/>
<accession>A0AAD4TE03</accession>
<dbReference type="InterPro" id="IPR023393">
    <property type="entry name" value="START-like_dom_sf"/>
</dbReference>
<comment type="caution">
    <text evidence="2">The sequence shown here is derived from an EMBL/GenBank/DDBJ whole genome shotgun (WGS) entry which is preliminary data.</text>
</comment>
<feature type="domain" description="Bet v I/Major latex protein" evidence="1">
    <location>
        <begin position="4"/>
        <end position="60"/>
    </location>
</feature>
<name>A0AAD4TE03_9MAGN</name>
<organism evidence="2 3">
    <name type="scientific">Papaver atlanticum</name>
    <dbReference type="NCBI Taxonomy" id="357466"/>
    <lineage>
        <taxon>Eukaryota</taxon>
        <taxon>Viridiplantae</taxon>
        <taxon>Streptophyta</taxon>
        <taxon>Embryophyta</taxon>
        <taxon>Tracheophyta</taxon>
        <taxon>Spermatophyta</taxon>
        <taxon>Magnoliopsida</taxon>
        <taxon>Ranunculales</taxon>
        <taxon>Papaveraceae</taxon>
        <taxon>Papaveroideae</taxon>
        <taxon>Papaver</taxon>
    </lineage>
</organism>
<dbReference type="InterPro" id="IPR000916">
    <property type="entry name" value="Bet_v_I/MLP"/>
</dbReference>
<proteinExistence type="predicted"/>